<dbReference type="NCBIfam" id="TIGR00281">
    <property type="entry name" value="SMC-Scp complex subunit ScpB"/>
    <property type="match status" value="1"/>
</dbReference>
<dbReference type="Gene3D" id="1.10.10.10">
    <property type="entry name" value="Winged helix-like DNA-binding domain superfamily/Winged helix DNA-binding domain"/>
    <property type="match status" value="2"/>
</dbReference>
<dbReference type="GO" id="GO:0051304">
    <property type="term" value="P:chromosome separation"/>
    <property type="evidence" value="ECO:0007669"/>
    <property type="project" value="InterPro"/>
</dbReference>
<evidence type="ECO:0000313" key="5">
    <source>
        <dbReference type="EMBL" id="KKL68944.1"/>
    </source>
</evidence>
<evidence type="ECO:0000256" key="4">
    <source>
        <dbReference type="ARBA" id="ARBA00023306"/>
    </source>
</evidence>
<sequence length="190" mass="20909">MQSPTGFCYALAMEEDRSKTKAMLEALLFVSAEPLVPKELKQLTGIHENELAALLEEILEDYSGRAGGVIVGKVAGGYQMMTNPEHTDLIKLLKGKGKAQKLSLAALETLAIIAYKQPITKAEVEELRGVNSDGIMKSLLDKRLVKIVGKKEAPGRPLLYSTSREFLQYFGLNDLTELPTLKDMERDEAA</sequence>
<dbReference type="AlphaFoldDB" id="A0A0F9E4K6"/>
<evidence type="ECO:0000256" key="2">
    <source>
        <dbReference type="ARBA" id="ARBA00022618"/>
    </source>
</evidence>
<dbReference type="InterPro" id="IPR036390">
    <property type="entry name" value="WH_DNA-bd_sf"/>
</dbReference>
<accession>A0A0F9E4K6</accession>
<dbReference type="EMBL" id="LAZR01026378">
    <property type="protein sequence ID" value="KKL68944.1"/>
    <property type="molecule type" value="Genomic_DNA"/>
</dbReference>
<dbReference type="PANTHER" id="PTHR34298:SF2">
    <property type="entry name" value="SEGREGATION AND CONDENSATION PROTEIN B"/>
    <property type="match status" value="1"/>
</dbReference>
<dbReference type="InterPro" id="IPR036388">
    <property type="entry name" value="WH-like_DNA-bd_sf"/>
</dbReference>
<gene>
    <name evidence="5" type="ORF">LCGC14_2119910</name>
</gene>
<keyword evidence="1" id="KW-0963">Cytoplasm</keyword>
<dbReference type="GO" id="GO:0051301">
    <property type="term" value="P:cell division"/>
    <property type="evidence" value="ECO:0007669"/>
    <property type="project" value="UniProtKB-KW"/>
</dbReference>
<reference evidence="5" key="1">
    <citation type="journal article" date="2015" name="Nature">
        <title>Complex archaea that bridge the gap between prokaryotes and eukaryotes.</title>
        <authorList>
            <person name="Spang A."/>
            <person name="Saw J.H."/>
            <person name="Jorgensen S.L."/>
            <person name="Zaremba-Niedzwiedzka K."/>
            <person name="Martijn J."/>
            <person name="Lind A.E."/>
            <person name="van Eijk R."/>
            <person name="Schleper C."/>
            <person name="Guy L."/>
            <person name="Ettema T.J."/>
        </authorList>
    </citation>
    <scope>NUCLEOTIDE SEQUENCE</scope>
</reference>
<evidence type="ECO:0008006" key="6">
    <source>
        <dbReference type="Google" id="ProtNLM"/>
    </source>
</evidence>
<protein>
    <recommendedName>
        <fullName evidence="6">Segregation and condensation protein B</fullName>
    </recommendedName>
</protein>
<keyword evidence="3" id="KW-0159">Chromosome partition</keyword>
<dbReference type="PANTHER" id="PTHR34298">
    <property type="entry name" value="SEGREGATION AND CONDENSATION PROTEIN B"/>
    <property type="match status" value="1"/>
</dbReference>
<dbReference type="SUPFAM" id="SSF46785">
    <property type="entry name" value="Winged helix' DNA-binding domain"/>
    <property type="match status" value="2"/>
</dbReference>
<proteinExistence type="predicted"/>
<evidence type="ECO:0000256" key="1">
    <source>
        <dbReference type="ARBA" id="ARBA00022490"/>
    </source>
</evidence>
<evidence type="ECO:0000256" key="3">
    <source>
        <dbReference type="ARBA" id="ARBA00022829"/>
    </source>
</evidence>
<keyword evidence="2" id="KW-0132">Cell division</keyword>
<keyword evidence="4" id="KW-0131">Cell cycle</keyword>
<organism evidence="5">
    <name type="scientific">marine sediment metagenome</name>
    <dbReference type="NCBI Taxonomy" id="412755"/>
    <lineage>
        <taxon>unclassified sequences</taxon>
        <taxon>metagenomes</taxon>
        <taxon>ecological metagenomes</taxon>
    </lineage>
</organism>
<dbReference type="PIRSF" id="PIRSF019345">
    <property type="entry name" value="ScpB"/>
    <property type="match status" value="1"/>
</dbReference>
<comment type="caution">
    <text evidence="5">The sequence shown here is derived from an EMBL/GenBank/DDBJ whole genome shotgun (WGS) entry which is preliminary data.</text>
</comment>
<dbReference type="Pfam" id="PF04079">
    <property type="entry name" value="SMC_ScpB"/>
    <property type="match status" value="1"/>
</dbReference>
<name>A0A0F9E4K6_9ZZZZ</name>
<dbReference type="InterPro" id="IPR005234">
    <property type="entry name" value="ScpB_csome_segregation"/>
</dbReference>